<sequence length="229" mass="25501">MFRTLLNLTASCALLLSSIAHAGIVVESTRYLYKEGAREITAQIENKDDIPYLIKSRVETPAGKAPSFMATPPLFFSPRGKQQNTVRLFATGNVNAPTDRESMYYFNVMAIPPADDAKANNNTIQLAVRHRMRLVYRPKTLFDLSPNTEAKKLEWRKAGKKLTIKNPTPFFFYFNSIQIGGKEVKPEVNSVAPMTTKEVTLKENINASSITRKVVNDYGGAGSLYSSSL</sequence>
<evidence type="ECO:0000256" key="3">
    <source>
        <dbReference type="ARBA" id="ARBA00022729"/>
    </source>
</evidence>
<gene>
    <name evidence="9" type="ORF">FZ929_14280</name>
</gene>
<dbReference type="SUPFAM" id="SSF49584">
    <property type="entry name" value="Periplasmic chaperone C-domain"/>
    <property type="match status" value="1"/>
</dbReference>
<evidence type="ECO:0000256" key="4">
    <source>
        <dbReference type="ARBA" id="ARBA00022764"/>
    </source>
</evidence>
<reference evidence="9 10" key="1">
    <citation type="submission" date="2019-08" db="EMBL/GenBank/DDBJ databases">
        <title>Emergence of NDM-5-producing hypervirulent Klebsiella pneumoniae from clinical infections.</title>
        <authorList>
            <person name="Shen Z."/>
            <person name="Zhang H."/>
            <person name="Li M."/>
        </authorList>
    </citation>
    <scope>NUCLEOTIDE SEQUENCE [LARGE SCALE GENOMIC DNA]</scope>
    <source>
        <strain evidence="9 10">RJ18-06</strain>
    </source>
</reference>
<dbReference type="PRINTS" id="PR00969">
    <property type="entry name" value="CHAPERONPILI"/>
</dbReference>
<evidence type="ECO:0000256" key="1">
    <source>
        <dbReference type="ARBA" id="ARBA00004418"/>
    </source>
</evidence>
<keyword evidence="5" id="KW-0143">Chaperone</keyword>
<keyword evidence="4" id="KW-0574">Periplasm</keyword>
<dbReference type="InterPro" id="IPR050643">
    <property type="entry name" value="Periplasmic_pilus_chap"/>
</dbReference>
<comment type="subcellular location">
    <subcellularLocation>
        <location evidence="1">Periplasm</location>
    </subcellularLocation>
</comment>
<dbReference type="Gene3D" id="2.60.40.10">
    <property type="entry name" value="Immunoglobulins"/>
    <property type="match status" value="2"/>
</dbReference>
<evidence type="ECO:0000313" key="10">
    <source>
        <dbReference type="Proteomes" id="UP000325096"/>
    </source>
</evidence>
<dbReference type="InterPro" id="IPR036316">
    <property type="entry name" value="Pili_assmbl_chap_C_dom_sf"/>
</dbReference>
<dbReference type="SUPFAM" id="SSF49354">
    <property type="entry name" value="PapD-like"/>
    <property type="match status" value="1"/>
</dbReference>
<evidence type="ECO:0000256" key="6">
    <source>
        <dbReference type="SAM" id="SignalP"/>
    </source>
</evidence>
<keyword evidence="3 6" id="KW-0732">Signal</keyword>
<dbReference type="EMBL" id="CP043669">
    <property type="protein sequence ID" value="QEP91691.1"/>
    <property type="molecule type" value="Genomic_DNA"/>
</dbReference>
<proteinExistence type="inferred from homology"/>
<name>A0A5C2LI02_KLEPN</name>
<dbReference type="Proteomes" id="UP000325096">
    <property type="component" value="Chromosome"/>
</dbReference>
<dbReference type="InterPro" id="IPR016147">
    <property type="entry name" value="Pili_assmbl_chaperone_N"/>
</dbReference>
<evidence type="ECO:0000259" key="7">
    <source>
        <dbReference type="Pfam" id="PF00345"/>
    </source>
</evidence>
<evidence type="ECO:0000313" key="9">
    <source>
        <dbReference type="EMBL" id="QEP91691.1"/>
    </source>
</evidence>
<dbReference type="Pfam" id="PF02753">
    <property type="entry name" value="PapD_C"/>
    <property type="match status" value="1"/>
</dbReference>
<dbReference type="PANTHER" id="PTHR30251">
    <property type="entry name" value="PILUS ASSEMBLY CHAPERONE"/>
    <property type="match status" value="1"/>
</dbReference>
<dbReference type="AlphaFoldDB" id="A0A5C2LI02"/>
<dbReference type="GO" id="GO:0071555">
    <property type="term" value="P:cell wall organization"/>
    <property type="evidence" value="ECO:0007669"/>
    <property type="project" value="InterPro"/>
</dbReference>
<organism evidence="9 10">
    <name type="scientific">Klebsiella pneumoniae</name>
    <dbReference type="NCBI Taxonomy" id="573"/>
    <lineage>
        <taxon>Bacteria</taxon>
        <taxon>Pseudomonadati</taxon>
        <taxon>Pseudomonadota</taxon>
        <taxon>Gammaproteobacteria</taxon>
        <taxon>Enterobacterales</taxon>
        <taxon>Enterobacteriaceae</taxon>
        <taxon>Klebsiella/Raoultella group</taxon>
        <taxon>Klebsiella</taxon>
        <taxon>Klebsiella pneumoniae complex</taxon>
    </lineage>
</organism>
<comment type="similarity">
    <text evidence="2">Belongs to the periplasmic pilus chaperone family.</text>
</comment>
<dbReference type="InterPro" id="IPR016148">
    <property type="entry name" value="Pili_assmbl_chaperone_C"/>
</dbReference>
<protein>
    <submittedName>
        <fullName evidence="9">Molecular chaperone</fullName>
    </submittedName>
</protein>
<dbReference type="PANTHER" id="PTHR30251:SF2">
    <property type="entry name" value="FIMBRIAL CHAPERONE YADV-RELATED"/>
    <property type="match status" value="1"/>
</dbReference>
<evidence type="ECO:0000256" key="5">
    <source>
        <dbReference type="ARBA" id="ARBA00023186"/>
    </source>
</evidence>
<dbReference type="GO" id="GO:0030288">
    <property type="term" value="C:outer membrane-bounded periplasmic space"/>
    <property type="evidence" value="ECO:0007669"/>
    <property type="project" value="InterPro"/>
</dbReference>
<dbReference type="InterPro" id="IPR013783">
    <property type="entry name" value="Ig-like_fold"/>
</dbReference>
<feature type="domain" description="Pili assembly chaperone C-terminal" evidence="8">
    <location>
        <begin position="164"/>
        <end position="221"/>
    </location>
</feature>
<feature type="chain" id="PRO_5022969629" evidence="6">
    <location>
        <begin position="23"/>
        <end position="229"/>
    </location>
</feature>
<accession>A0A5C2LI02</accession>
<dbReference type="InterPro" id="IPR008962">
    <property type="entry name" value="PapD-like_sf"/>
</dbReference>
<evidence type="ECO:0000259" key="8">
    <source>
        <dbReference type="Pfam" id="PF02753"/>
    </source>
</evidence>
<evidence type="ECO:0000256" key="2">
    <source>
        <dbReference type="ARBA" id="ARBA00007399"/>
    </source>
</evidence>
<dbReference type="Pfam" id="PF00345">
    <property type="entry name" value="PapD_N"/>
    <property type="match status" value="1"/>
</dbReference>
<feature type="signal peptide" evidence="6">
    <location>
        <begin position="1"/>
        <end position="22"/>
    </location>
</feature>
<feature type="domain" description="Pili assembly chaperone N-terminal" evidence="7">
    <location>
        <begin position="23"/>
        <end position="141"/>
    </location>
</feature>
<dbReference type="InterPro" id="IPR001829">
    <property type="entry name" value="Pili_assmbl_chaperone_bac"/>
</dbReference>